<dbReference type="GO" id="GO:0005126">
    <property type="term" value="F:cytokine receptor binding"/>
    <property type="evidence" value="ECO:0007669"/>
    <property type="project" value="InterPro"/>
</dbReference>
<dbReference type="InterPro" id="IPR001325">
    <property type="entry name" value="IL-4/IL-13"/>
</dbReference>
<accession>A0A6P5KPS0</accession>
<proteinExistence type="predicted"/>
<dbReference type="GeneID" id="110211655"/>
<dbReference type="KEGG" id="pcw:110211655"/>
<sequence>MEVGIGMALWVKGIILLTCLEGYVSSSPIHKNDTMKEVILQLHSLNTNPKQLSCNSSMVWQVNFRKEKGLNSRYQRASYLLGLFPPQPCAALEVLNNITNCPKIEPLKRNMQFLLGNSSRNETCLEVQDTKIQLSRFLKDLHTFLLKNNRDGIFKPSLGIFTKE</sequence>
<dbReference type="GO" id="GO:0005576">
    <property type="term" value="C:extracellular region"/>
    <property type="evidence" value="ECO:0007669"/>
    <property type="project" value="InterPro"/>
</dbReference>
<dbReference type="RefSeq" id="XP_020846757.1">
    <property type="nucleotide sequence ID" value="XM_020991098.1"/>
</dbReference>
<dbReference type="SMART" id="SM00190">
    <property type="entry name" value="IL4_13"/>
    <property type="match status" value="1"/>
</dbReference>
<dbReference type="Pfam" id="PF03487">
    <property type="entry name" value="IL13"/>
    <property type="match status" value="2"/>
</dbReference>
<dbReference type="GO" id="GO:0006955">
    <property type="term" value="P:immune response"/>
    <property type="evidence" value="ECO:0007669"/>
    <property type="project" value="InterPro"/>
</dbReference>
<dbReference type="SUPFAM" id="SSF47266">
    <property type="entry name" value="4-helical cytokines"/>
    <property type="match status" value="1"/>
</dbReference>
<evidence type="ECO:0000313" key="4">
    <source>
        <dbReference type="Proteomes" id="UP000515140"/>
    </source>
</evidence>
<dbReference type="InterPro" id="IPR009079">
    <property type="entry name" value="4_helix_cytokine-like_core"/>
</dbReference>
<dbReference type="PANTHER" id="PTHR48486">
    <property type="entry name" value="INTERLEUKIN-13"/>
    <property type="match status" value="1"/>
</dbReference>
<feature type="chain" id="PRO_5027700631" description="Interleukin-13" evidence="3">
    <location>
        <begin position="27"/>
        <end position="164"/>
    </location>
</feature>
<evidence type="ECO:0000256" key="2">
    <source>
        <dbReference type="ARBA" id="ARBA00016752"/>
    </source>
</evidence>
<gene>
    <name evidence="5" type="primary">IL13</name>
</gene>
<dbReference type="FunCoup" id="A0A6P5KPS0">
    <property type="interactions" value="571"/>
</dbReference>
<evidence type="ECO:0000256" key="1">
    <source>
        <dbReference type="ARBA" id="ARBA00011337"/>
    </source>
</evidence>
<dbReference type="CTD" id="3596"/>
<dbReference type="InterPro" id="IPR020470">
    <property type="entry name" value="IL-13"/>
</dbReference>
<evidence type="ECO:0000313" key="5">
    <source>
        <dbReference type="RefSeq" id="XP_020846757.1"/>
    </source>
</evidence>
<comment type="subunit">
    <text evidence="1">Interacts with IL13RA2.</text>
</comment>
<dbReference type="Gene3D" id="1.20.1250.10">
    <property type="match status" value="1"/>
</dbReference>
<dbReference type="InParanoid" id="A0A6P5KPS0"/>
<reference evidence="5" key="1">
    <citation type="submission" date="2025-08" db="UniProtKB">
        <authorList>
            <consortium name="RefSeq"/>
        </authorList>
    </citation>
    <scope>IDENTIFICATION</scope>
    <source>
        <tissue evidence="5">Spleen</tissue>
    </source>
</reference>
<feature type="signal peptide" evidence="3">
    <location>
        <begin position="1"/>
        <end position="26"/>
    </location>
</feature>
<evidence type="ECO:0000256" key="3">
    <source>
        <dbReference type="SAM" id="SignalP"/>
    </source>
</evidence>
<keyword evidence="3" id="KW-0732">Signal</keyword>
<dbReference type="Proteomes" id="UP000515140">
    <property type="component" value="Unplaced"/>
</dbReference>
<dbReference type="PANTHER" id="PTHR48486:SF1">
    <property type="entry name" value="INTERLEUKIN-13"/>
    <property type="match status" value="1"/>
</dbReference>
<protein>
    <recommendedName>
        <fullName evidence="2">Interleukin-13</fullName>
    </recommendedName>
</protein>
<name>A0A6P5KPS0_PHACI</name>
<dbReference type="AlphaFoldDB" id="A0A6P5KPS0"/>
<keyword evidence="4" id="KW-1185">Reference proteome</keyword>
<organism evidence="4 5">
    <name type="scientific">Phascolarctos cinereus</name>
    <name type="common">Koala</name>
    <dbReference type="NCBI Taxonomy" id="38626"/>
    <lineage>
        <taxon>Eukaryota</taxon>
        <taxon>Metazoa</taxon>
        <taxon>Chordata</taxon>
        <taxon>Craniata</taxon>
        <taxon>Vertebrata</taxon>
        <taxon>Euteleostomi</taxon>
        <taxon>Mammalia</taxon>
        <taxon>Metatheria</taxon>
        <taxon>Diprotodontia</taxon>
        <taxon>Phascolarctidae</taxon>
        <taxon>Phascolarctos</taxon>
    </lineage>
</organism>